<keyword evidence="4 9" id="KW-0489">Methyltransferase</keyword>
<evidence type="ECO:0000256" key="9">
    <source>
        <dbReference type="HAMAP-Rule" id="MF_00772"/>
    </source>
</evidence>
<sequence>MWTSVDSPVGPLKVVAHQGAVTAIEFSGAPGPGVSPYTSAARAAAVSAHRPVGDRVDDDALLVETARQLAAYFARDLKEFDLPLRPDGSDFQKRVWEQLTLIGYGETASYGEIAHRLGMTNAASRAVGLANGRNPIPIVIPCHRVVGANGTLTGYAGGLERKQLLLELEQDALF</sequence>
<dbReference type="Proteomes" id="UP000291189">
    <property type="component" value="Unassembled WGS sequence"/>
</dbReference>
<dbReference type="NCBIfam" id="TIGR00589">
    <property type="entry name" value="ogt"/>
    <property type="match status" value="1"/>
</dbReference>
<dbReference type="RefSeq" id="WP_129987072.1">
    <property type="nucleotide sequence ID" value="NZ_SDPU01000021.1"/>
</dbReference>
<dbReference type="InterPro" id="IPR036217">
    <property type="entry name" value="MethylDNA_cys_MeTrfase_DNAb"/>
</dbReference>
<dbReference type="OrthoDB" id="9802228at2"/>
<dbReference type="PROSITE" id="PS00374">
    <property type="entry name" value="MGMT"/>
    <property type="match status" value="1"/>
</dbReference>
<evidence type="ECO:0000259" key="10">
    <source>
        <dbReference type="Pfam" id="PF01035"/>
    </source>
</evidence>
<reference evidence="12 13" key="1">
    <citation type="submission" date="2019-01" db="EMBL/GenBank/DDBJ databases">
        <title>Nocardioides guangzhouensis sp. nov., an actinobacterium isolated from soil.</title>
        <authorList>
            <person name="Fu Y."/>
            <person name="Cai Y."/>
            <person name="Lin Z."/>
            <person name="Chen P."/>
        </authorList>
    </citation>
    <scope>NUCLEOTIDE SEQUENCE [LARGE SCALE GENOMIC DNA]</scope>
    <source>
        <strain evidence="12 13">NBRC 105384</strain>
    </source>
</reference>
<keyword evidence="13" id="KW-1185">Reference proteome</keyword>
<feature type="active site" description="Nucleophile; methyl group acceptor" evidence="9">
    <location>
        <position position="142"/>
    </location>
</feature>
<comment type="subcellular location">
    <subcellularLocation>
        <location evidence="9">Cytoplasm</location>
    </subcellularLocation>
</comment>
<evidence type="ECO:0000256" key="3">
    <source>
        <dbReference type="ARBA" id="ARBA00022490"/>
    </source>
</evidence>
<keyword evidence="7 9" id="KW-0234">DNA repair</keyword>
<feature type="domain" description="Methylated-DNA-[protein]-cysteine S-methyltransferase DNA binding" evidence="10">
    <location>
        <begin position="90"/>
        <end position="170"/>
    </location>
</feature>
<dbReference type="SUPFAM" id="SSF46767">
    <property type="entry name" value="Methylated DNA-protein cysteine methyltransferase, C-terminal domain"/>
    <property type="match status" value="1"/>
</dbReference>
<keyword evidence="5 9" id="KW-0808">Transferase</keyword>
<comment type="catalytic activity">
    <reaction evidence="8 9">
        <text>a 6-O-methyl-2'-deoxyguanosine in DNA + L-cysteinyl-[protein] = S-methyl-L-cysteinyl-[protein] + a 2'-deoxyguanosine in DNA</text>
        <dbReference type="Rhea" id="RHEA:24000"/>
        <dbReference type="Rhea" id="RHEA-COMP:10131"/>
        <dbReference type="Rhea" id="RHEA-COMP:10132"/>
        <dbReference type="Rhea" id="RHEA-COMP:11367"/>
        <dbReference type="Rhea" id="RHEA-COMP:11368"/>
        <dbReference type="ChEBI" id="CHEBI:29950"/>
        <dbReference type="ChEBI" id="CHEBI:82612"/>
        <dbReference type="ChEBI" id="CHEBI:85445"/>
        <dbReference type="ChEBI" id="CHEBI:85448"/>
        <dbReference type="EC" id="2.1.1.63"/>
    </reaction>
</comment>
<evidence type="ECO:0000256" key="7">
    <source>
        <dbReference type="ARBA" id="ARBA00023204"/>
    </source>
</evidence>
<evidence type="ECO:0000256" key="8">
    <source>
        <dbReference type="ARBA" id="ARBA00049348"/>
    </source>
</evidence>
<dbReference type="InterPro" id="IPR036631">
    <property type="entry name" value="MGMT_N_sf"/>
</dbReference>
<dbReference type="PANTHER" id="PTHR10815">
    <property type="entry name" value="METHYLATED-DNA--PROTEIN-CYSTEINE METHYLTRANSFERASE"/>
    <property type="match status" value="1"/>
</dbReference>
<keyword evidence="3 9" id="KW-0963">Cytoplasm</keyword>
<evidence type="ECO:0000256" key="1">
    <source>
        <dbReference type="ARBA" id="ARBA00001286"/>
    </source>
</evidence>
<evidence type="ECO:0000256" key="4">
    <source>
        <dbReference type="ARBA" id="ARBA00022603"/>
    </source>
</evidence>
<evidence type="ECO:0000313" key="13">
    <source>
        <dbReference type="Proteomes" id="UP000291189"/>
    </source>
</evidence>
<dbReference type="GO" id="GO:0003908">
    <property type="term" value="F:methylated-DNA-[protein]-cysteine S-methyltransferase activity"/>
    <property type="evidence" value="ECO:0007669"/>
    <property type="project" value="UniProtKB-UniRule"/>
</dbReference>
<dbReference type="FunFam" id="1.10.10.10:FF:000214">
    <property type="entry name" value="Methylated-DNA--protein-cysteine methyltransferase"/>
    <property type="match status" value="1"/>
</dbReference>
<evidence type="ECO:0000313" key="12">
    <source>
        <dbReference type="EMBL" id="RYU12297.1"/>
    </source>
</evidence>
<comment type="function">
    <text evidence="9">Involved in the cellular defense against the biological effects of O6-methylguanine (O6-MeG) and O4-methylthymine (O4-MeT) in DNA. Repairs the methylated nucleobase in DNA by stoichiometrically transferring the methyl group to a cysteine residue in the enzyme. This is a suicide reaction: the enzyme is irreversibly inactivated.</text>
</comment>
<keyword evidence="6 9" id="KW-0227">DNA damage</keyword>
<comment type="catalytic activity">
    <reaction evidence="1 9">
        <text>a 4-O-methyl-thymidine in DNA + L-cysteinyl-[protein] = a thymidine in DNA + S-methyl-L-cysteinyl-[protein]</text>
        <dbReference type="Rhea" id="RHEA:53428"/>
        <dbReference type="Rhea" id="RHEA-COMP:10131"/>
        <dbReference type="Rhea" id="RHEA-COMP:10132"/>
        <dbReference type="Rhea" id="RHEA-COMP:13555"/>
        <dbReference type="Rhea" id="RHEA-COMP:13556"/>
        <dbReference type="ChEBI" id="CHEBI:29950"/>
        <dbReference type="ChEBI" id="CHEBI:82612"/>
        <dbReference type="ChEBI" id="CHEBI:137386"/>
        <dbReference type="ChEBI" id="CHEBI:137387"/>
        <dbReference type="EC" id="2.1.1.63"/>
    </reaction>
</comment>
<dbReference type="Gene3D" id="3.30.160.70">
    <property type="entry name" value="Methylated DNA-protein cysteine methyltransferase domain"/>
    <property type="match status" value="1"/>
</dbReference>
<dbReference type="InterPro" id="IPR023546">
    <property type="entry name" value="MGMT"/>
</dbReference>
<dbReference type="AlphaFoldDB" id="A0A4Q5J192"/>
<dbReference type="Pfam" id="PF01035">
    <property type="entry name" value="DNA_binding_1"/>
    <property type="match status" value="1"/>
</dbReference>
<dbReference type="InterPro" id="IPR001497">
    <property type="entry name" value="MethylDNA_cys_MeTrfase_AS"/>
</dbReference>
<dbReference type="Gene3D" id="1.10.10.10">
    <property type="entry name" value="Winged helix-like DNA-binding domain superfamily/Winged helix DNA-binding domain"/>
    <property type="match status" value="1"/>
</dbReference>
<evidence type="ECO:0000259" key="11">
    <source>
        <dbReference type="Pfam" id="PF02870"/>
    </source>
</evidence>
<comment type="miscellaneous">
    <text evidence="9">This enzyme catalyzes only one turnover and therefore is not strictly catalytic. According to one definition, an enzyme is a biocatalyst that acts repeatedly and over many reaction cycles.</text>
</comment>
<dbReference type="GO" id="GO:0006307">
    <property type="term" value="P:DNA alkylation repair"/>
    <property type="evidence" value="ECO:0007669"/>
    <property type="project" value="UniProtKB-UniRule"/>
</dbReference>
<comment type="caution">
    <text evidence="12">The sequence shown here is derived from an EMBL/GenBank/DDBJ whole genome shotgun (WGS) entry which is preliminary data.</text>
</comment>
<dbReference type="InterPro" id="IPR008332">
    <property type="entry name" value="MethylG_MeTrfase_N"/>
</dbReference>
<dbReference type="CDD" id="cd06445">
    <property type="entry name" value="ATase"/>
    <property type="match status" value="1"/>
</dbReference>
<name>A0A4Q5J192_9ACTN</name>
<dbReference type="GO" id="GO:0005737">
    <property type="term" value="C:cytoplasm"/>
    <property type="evidence" value="ECO:0007669"/>
    <property type="project" value="UniProtKB-SubCell"/>
</dbReference>
<accession>A0A4Q5J192</accession>
<dbReference type="InterPro" id="IPR036388">
    <property type="entry name" value="WH-like_DNA-bd_sf"/>
</dbReference>
<dbReference type="GO" id="GO:0032259">
    <property type="term" value="P:methylation"/>
    <property type="evidence" value="ECO:0007669"/>
    <property type="project" value="UniProtKB-KW"/>
</dbReference>
<dbReference type="HAMAP" id="MF_00772">
    <property type="entry name" value="OGT"/>
    <property type="match status" value="1"/>
</dbReference>
<dbReference type="EC" id="2.1.1.63" evidence="9"/>
<comment type="similarity">
    <text evidence="2 9">Belongs to the MGMT family.</text>
</comment>
<feature type="domain" description="Methylguanine DNA methyltransferase ribonuclease-like" evidence="11">
    <location>
        <begin position="2"/>
        <end position="86"/>
    </location>
</feature>
<organism evidence="12 13">
    <name type="scientific">Nocardioides iriomotensis</name>
    <dbReference type="NCBI Taxonomy" id="715784"/>
    <lineage>
        <taxon>Bacteria</taxon>
        <taxon>Bacillati</taxon>
        <taxon>Actinomycetota</taxon>
        <taxon>Actinomycetes</taxon>
        <taxon>Propionibacteriales</taxon>
        <taxon>Nocardioidaceae</taxon>
        <taxon>Nocardioides</taxon>
    </lineage>
</organism>
<dbReference type="PANTHER" id="PTHR10815:SF5">
    <property type="entry name" value="METHYLATED-DNA--PROTEIN-CYSTEINE METHYLTRANSFERASE"/>
    <property type="match status" value="1"/>
</dbReference>
<dbReference type="InterPro" id="IPR014048">
    <property type="entry name" value="MethylDNA_cys_MeTrfase_DNA-bd"/>
</dbReference>
<evidence type="ECO:0000256" key="6">
    <source>
        <dbReference type="ARBA" id="ARBA00022763"/>
    </source>
</evidence>
<proteinExistence type="inferred from homology"/>
<dbReference type="EMBL" id="SDPU01000021">
    <property type="protein sequence ID" value="RYU12297.1"/>
    <property type="molecule type" value="Genomic_DNA"/>
</dbReference>
<gene>
    <name evidence="12" type="ORF">ETU37_09785</name>
</gene>
<dbReference type="Pfam" id="PF02870">
    <property type="entry name" value="Methyltransf_1N"/>
    <property type="match status" value="1"/>
</dbReference>
<evidence type="ECO:0000256" key="2">
    <source>
        <dbReference type="ARBA" id="ARBA00008711"/>
    </source>
</evidence>
<dbReference type="SUPFAM" id="SSF53155">
    <property type="entry name" value="Methylated DNA-protein cysteine methyltransferase domain"/>
    <property type="match status" value="1"/>
</dbReference>
<evidence type="ECO:0000256" key="5">
    <source>
        <dbReference type="ARBA" id="ARBA00022679"/>
    </source>
</evidence>
<protein>
    <recommendedName>
        <fullName evidence="9">Methylated-DNA--protein-cysteine methyltransferase</fullName>
        <ecNumber evidence="9">2.1.1.63</ecNumber>
    </recommendedName>
    <alternativeName>
        <fullName evidence="9">6-O-methylguanine-DNA methyltransferase</fullName>
        <shortName evidence="9">MGMT</shortName>
    </alternativeName>
    <alternativeName>
        <fullName evidence="9">O-6-methylguanine-DNA-alkyltransferase</fullName>
    </alternativeName>
</protein>